<dbReference type="EMBL" id="LAZR01007686">
    <property type="protein sequence ID" value="KKM83613.1"/>
    <property type="molecule type" value="Genomic_DNA"/>
</dbReference>
<sequence length="104" mass="11473">MTQHRAEALFERDRQRRIDQCGHPGAFVVPVLPETPGGRLVAELFPHHDTIHVYTVAELLGPYLEALEALKSVVGWPSTEGEVPTGEIIPRRNRALTAIAKAEA</sequence>
<protein>
    <submittedName>
        <fullName evidence="1">Uncharacterized protein</fullName>
    </submittedName>
</protein>
<organism evidence="1">
    <name type="scientific">marine sediment metagenome</name>
    <dbReference type="NCBI Taxonomy" id="412755"/>
    <lineage>
        <taxon>unclassified sequences</taxon>
        <taxon>metagenomes</taxon>
        <taxon>ecological metagenomes</taxon>
    </lineage>
</organism>
<dbReference type="AlphaFoldDB" id="A0A0F9KNS2"/>
<comment type="caution">
    <text evidence="1">The sequence shown here is derived from an EMBL/GenBank/DDBJ whole genome shotgun (WGS) entry which is preliminary data.</text>
</comment>
<proteinExistence type="predicted"/>
<evidence type="ECO:0000313" key="1">
    <source>
        <dbReference type="EMBL" id="KKM83613.1"/>
    </source>
</evidence>
<name>A0A0F9KNS2_9ZZZZ</name>
<reference evidence="1" key="1">
    <citation type="journal article" date="2015" name="Nature">
        <title>Complex archaea that bridge the gap between prokaryotes and eukaryotes.</title>
        <authorList>
            <person name="Spang A."/>
            <person name="Saw J.H."/>
            <person name="Jorgensen S.L."/>
            <person name="Zaremba-Niedzwiedzka K."/>
            <person name="Martijn J."/>
            <person name="Lind A.E."/>
            <person name="van Eijk R."/>
            <person name="Schleper C."/>
            <person name="Guy L."/>
            <person name="Ettema T.J."/>
        </authorList>
    </citation>
    <scope>NUCLEOTIDE SEQUENCE</scope>
</reference>
<gene>
    <name evidence="1" type="ORF">LCGC14_1307630</name>
</gene>
<accession>A0A0F9KNS2</accession>